<dbReference type="InterPro" id="IPR012340">
    <property type="entry name" value="NA-bd_OB-fold"/>
</dbReference>
<evidence type="ECO:0000313" key="6">
    <source>
        <dbReference type="EMBL" id="KAK3011965.1"/>
    </source>
</evidence>
<dbReference type="CDD" id="cd04497">
    <property type="entry name" value="hPOT1_OB1_like"/>
    <property type="match status" value="1"/>
</dbReference>
<evidence type="ECO:0000256" key="4">
    <source>
        <dbReference type="ARBA" id="ARBA00023125"/>
    </source>
</evidence>
<protein>
    <recommendedName>
        <fullName evidence="5">Telomeric single stranded DNA binding POT1/Cdc13 domain-containing protein</fullName>
    </recommendedName>
</protein>
<dbReference type="GO" id="GO:0016233">
    <property type="term" value="P:telomere capping"/>
    <property type="evidence" value="ECO:0007669"/>
    <property type="project" value="TreeGrafter"/>
</dbReference>
<dbReference type="Pfam" id="PF02765">
    <property type="entry name" value="POT1"/>
    <property type="match status" value="1"/>
</dbReference>
<dbReference type="InterPro" id="IPR028389">
    <property type="entry name" value="POT1"/>
</dbReference>
<dbReference type="PANTHER" id="PTHR14513">
    <property type="entry name" value="PROTECTION OF TELOMERES 1"/>
    <property type="match status" value="1"/>
</dbReference>
<accession>A0AA88VNB7</accession>
<reference evidence="6" key="1">
    <citation type="submission" date="2022-12" db="EMBL/GenBank/DDBJ databases">
        <title>Draft genome assemblies for two species of Escallonia (Escalloniales).</title>
        <authorList>
            <person name="Chanderbali A."/>
            <person name="Dervinis C."/>
            <person name="Anghel I."/>
            <person name="Soltis D."/>
            <person name="Soltis P."/>
            <person name="Zapata F."/>
        </authorList>
    </citation>
    <scope>NUCLEOTIDE SEQUENCE</scope>
    <source>
        <strain evidence="6">UCBG64.0493</strain>
        <tissue evidence="6">Leaf</tissue>
    </source>
</reference>
<keyword evidence="2" id="KW-0158">Chromosome</keyword>
<evidence type="ECO:0000259" key="5">
    <source>
        <dbReference type="SMART" id="SM00976"/>
    </source>
</evidence>
<evidence type="ECO:0000313" key="7">
    <source>
        <dbReference type="Proteomes" id="UP001188597"/>
    </source>
</evidence>
<dbReference type="EMBL" id="JAVXUP010001410">
    <property type="protein sequence ID" value="KAK3011965.1"/>
    <property type="molecule type" value="Genomic_DNA"/>
</dbReference>
<dbReference type="InterPro" id="IPR011564">
    <property type="entry name" value="Telomer_end-bd_POT1/Cdc13"/>
</dbReference>
<feature type="domain" description="Telomeric single stranded DNA binding POT1/Cdc13" evidence="5">
    <location>
        <begin position="10"/>
        <end position="146"/>
    </location>
</feature>
<dbReference type="Gene3D" id="2.40.50.140">
    <property type="entry name" value="Nucleic acid-binding proteins"/>
    <property type="match status" value="1"/>
</dbReference>
<dbReference type="Pfam" id="PF25507">
    <property type="entry name" value="OB_POT1A"/>
    <property type="match status" value="1"/>
</dbReference>
<dbReference type="GO" id="GO:0098505">
    <property type="term" value="F:G-rich strand telomeric DNA binding"/>
    <property type="evidence" value="ECO:0007669"/>
    <property type="project" value="TreeGrafter"/>
</dbReference>
<dbReference type="SUPFAM" id="SSF50249">
    <property type="entry name" value="Nucleic acid-binding proteins"/>
    <property type="match status" value="1"/>
</dbReference>
<keyword evidence="7" id="KW-1185">Reference proteome</keyword>
<evidence type="ECO:0000256" key="1">
    <source>
        <dbReference type="ARBA" id="ARBA00004574"/>
    </source>
</evidence>
<keyword evidence="3" id="KW-0779">Telomere</keyword>
<dbReference type="GO" id="GO:0000783">
    <property type="term" value="C:nuclear telomere cap complex"/>
    <property type="evidence" value="ECO:0007669"/>
    <property type="project" value="TreeGrafter"/>
</dbReference>
<dbReference type="AlphaFoldDB" id="A0AA88VNB7"/>
<dbReference type="PANTHER" id="PTHR14513:SF4">
    <property type="entry name" value="PROTECTION OF TELOMERES PROTEIN 1"/>
    <property type="match status" value="1"/>
</dbReference>
<dbReference type="Proteomes" id="UP001188597">
    <property type="component" value="Unassembled WGS sequence"/>
</dbReference>
<comment type="caution">
    <text evidence="6">The sequence shown here is derived from an EMBL/GenBank/DDBJ whole genome shotgun (WGS) entry which is preliminary data.</text>
</comment>
<sequence>MSRRGGGRYITKVKDVTGNLGRKVNLIGVVVEFSIPRKGNGTDYCTVLKIMDRSQQSPELCVNVFTENIHQLPHIRSRKDIILLCDINIRNDSQNPVWAVFSKSYSSFALFSGEDINDFIPYQASPRFCLLDSDKEFMRSLRTWCISFPYDGETSYREAEFATLMDLITWPQEVFFERYPAINVLNAQMKKLLGMPESGDTPRDPPWTEFCIKLHAGAAGSRHLHICDTRLL</sequence>
<keyword evidence="4" id="KW-0238">DNA-binding</keyword>
<comment type="subcellular location">
    <subcellularLocation>
        <location evidence="1">Chromosome</location>
        <location evidence="1">Telomere</location>
    </subcellularLocation>
</comment>
<dbReference type="InterPro" id="IPR057620">
    <property type="entry name" value="POT1A/B-like_OB"/>
</dbReference>
<dbReference type="GO" id="GO:0032210">
    <property type="term" value="P:regulation of telomere maintenance via telomerase"/>
    <property type="evidence" value="ECO:0007669"/>
    <property type="project" value="TreeGrafter"/>
</dbReference>
<name>A0AA88VNB7_9ASTE</name>
<gene>
    <name evidence="6" type="ORF">RJ639_012547</name>
</gene>
<dbReference type="GO" id="GO:0010521">
    <property type="term" value="F:telomerase inhibitor activity"/>
    <property type="evidence" value="ECO:0007669"/>
    <property type="project" value="TreeGrafter"/>
</dbReference>
<organism evidence="6 7">
    <name type="scientific">Escallonia herrerae</name>
    <dbReference type="NCBI Taxonomy" id="1293975"/>
    <lineage>
        <taxon>Eukaryota</taxon>
        <taxon>Viridiplantae</taxon>
        <taxon>Streptophyta</taxon>
        <taxon>Embryophyta</taxon>
        <taxon>Tracheophyta</taxon>
        <taxon>Spermatophyta</taxon>
        <taxon>Magnoliopsida</taxon>
        <taxon>eudicotyledons</taxon>
        <taxon>Gunneridae</taxon>
        <taxon>Pentapetalae</taxon>
        <taxon>asterids</taxon>
        <taxon>campanulids</taxon>
        <taxon>Escalloniales</taxon>
        <taxon>Escalloniaceae</taxon>
        <taxon>Escallonia</taxon>
    </lineage>
</organism>
<proteinExistence type="predicted"/>
<evidence type="ECO:0000256" key="3">
    <source>
        <dbReference type="ARBA" id="ARBA00022895"/>
    </source>
</evidence>
<evidence type="ECO:0000256" key="2">
    <source>
        <dbReference type="ARBA" id="ARBA00022454"/>
    </source>
</evidence>
<dbReference type="SMART" id="SM00976">
    <property type="entry name" value="Telo_bind"/>
    <property type="match status" value="1"/>
</dbReference>